<dbReference type="Proteomes" id="UP001652700">
    <property type="component" value="Unplaced"/>
</dbReference>
<evidence type="ECO:0000313" key="4">
    <source>
        <dbReference type="EnsemblMetazoa" id="XP_050510946.1"/>
    </source>
</evidence>
<keyword evidence="3" id="KW-0472">Membrane</keyword>
<dbReference type="InterPro" id="IPR020904">
    <property type="entry name" value="Sc_DH/Rdtase_CS"/>
</dbReference>
<evidence type="ECO:0000256" key="3">
    <source>
        <dbReference type="SAM" id="Phobius"/>
    </source>
</evidence>
<keyword evidence="3" id="KW-1133">Transmembrane helix</keyword>
<evidence type="ECO:0008006" key="6">
    <source>
        <dbReference type="Google" id="ProtNLM"/>
    </source>
</evidence>
<dbReference type="PANTHER" id="PTHR43313">
    <property type="entry name" value="SHORT-CHAIN DEHYDROGENASE/REDUCTASE FAMILY 9C"/>
    <property type="match status" value="1"/>
</dbReference>
<name>A0ABM5KL71_DIAVI</name>
<dbReference type="RefSeq" id="XP_050510946.1">
    <property type="nucleotide sequence ID" value="XM_050654989.1"/>
</dbReference>
<dbReference type="GeneID" id="126887448"/>
<evidence type="ECO:0000256" key="2">
    <source>
        <dbReference type="RuleBase" id="RU000363"/>
    </source>
</evidence>
<evidence type="ECO:0000256" key="1">
    <source>
        <dbReference type="ARBA" id="ARBA00023002"/>
    </source>
</evidence>
<protein>
    <recommendedName>
        <fullName evidence="6">Estradiol 17-beta-dehydrogenase 2-like</fullName>
    </recommendedName>
</protein>
<comment type="similarity">
    <text evidence="2">Belongs to the short-chain dehydrogenases/reductases (SDR) family.</text>
</comment>
<dbReference type="Gene3D" id="3.40.50.720">
    <property type="entry name" value="NAD(P)-binding Rossmann-like Domain"/>
    <property type="match status" value="1"/>
</dbReference>
<organism evidence="4 5">
    <name type="scientific">Diabrotica virgifera virgifera</name>
    <name type="common">western corn rootworm</name>
    <dbReference type="NCBI Taxonomy" id="50390"/>
    <lineage>
        <taxon>Eukaryota</taxon>
        <taxon>Metazoa</taxon>
        <taxon>Ecdysozoa</taxon>
        <taxon>Arthropoda</taxon>
        <taxon>Hexapoda</taxon>
        <taxon>Insecta</taxon>
        <taxon>Pterygota</taxon>
        <taxon>Neoptera</taxon>
        <taxon>Endopterygota</taxon>
        <taxon>Coleoptera</taxon>
        <taxon>Polyphaga</taxon>
        <taxon>Cucujiformia</taxon>
        <taxon>Chrysomeloidea</taxon>
        <taxon>Chrysomelidae</taxon>
        <taxon>Galerucinae</taxon>
        <taxon>Diabroticina</taxon>
        <taxon>Diabroticites</taxon>
        <taxon>Diabrotica</taxon>
    </lineage>
</organism>
<accession>A0ABM5KL71</accession>
<proteinExistence type="inferred from homology"/>
<dbReference type="InterPro" id="IPR002347">
    <property type="entry name" value="SDR_fam"/>
</dbReference>
<dbReference type="PANTHER" id="PTHR43313:SF36">
    <property type="entry name" value="D-BETA-HYDROXYBUTYRATE DEHYDROGENASE, MITOCHONDRIAL"/>
    <property type="match status" value="1"/>
</dbReference>
<keyword evidence="5" id="KW-1185">Reference proteome</keyword>
<dbReference type="SUPFAM" id="SSF51735">
    <property type="entry name" value="NAD(P)-binding Rossmann-fold domains"/>
    <property type="match status" value="1"/>
</dbReference>
<keyword evidence="1" id="KW-0560">Oxidoreductase</keyword>
<evidence type="ECO:0000313" key="5">
    <source>
        <dbReference type="Proteomes" id="UP001652700"/>
    </source>
</evidence>
<reference evidence="4" key="1">
    <citation type="submission" date="2025-05" db="UniProtKB">
        <authorList>
            <consortium name="EnsemblMetazoa"/>
        </authorList>
    </citation>
    <scope>IDENTIFICATION</scope>
</reference>
<sequence>MGILSKCSLVAFELLNEMFAAVGAGFLGVLYLVKKGFNKYDSIRTLTILVVTTASVAYITHKNNKQIKPNKKKVICITGCDSGLGFSLAQHSVDMGFTVIAGFLSLDSKGCKEIRQKYGKNIIQIQLDVTDSSSVKAAVQTIEHFLTRNSGYALHAIINNAGVMVFGEFEWSTERLIQQQIDVNLMGTLKFTNAFCPLIRQHRGRIVTITSHCSQSVLPGLSVYGATKTALSGFCDGLRVEMNKYGVDVIQFIPGSFTLQSNIMARQLQNVQEMHDNFSPEQHAFYSDYFKRYNIYLSFITPPPMPFKIEDEGLYKEYEKTLLDEKPDAIYKNEDYRYKMYHTLFHISPWFIRDWLITKFMAMPAYVSSDRNLSMDSSDENDDLIL</sequence>
<feature type="transmembrane region" description="Helical" evidence="3">
    <location>
        <begin position="45"/>
        <end position="61"/>
    </location>
</feature>
<dbReference type="EnsemblMetazoa" id="XM_050654989.1">
    <property type="protein sequence ID" value="XP_050510946.1"/>
    <property type="gene ID" value="LOC126887448"/>
</dbReference>
<dbReference type="Pfam" id="PF00106">
    <property type="entry name" value="adh_short"/>
    <property type="match status" value="1"/>
</dbReference>
<feature type="transmembrane region" description="Helical" evidence="3">
    <location>
        <begin position="14"/>
        <end position="33"/>
    </location>
</feature>
<keyword evidence="3" id="KW-0812">Transmembrane</keyword>
<dbReference type="PROSITE" id="PS00061">
    <property type="entry name" value="ADH_SHORT"/>
    <property type="match status" value="1"/>
</dbReference>
<dbReference type="PRINTS" id="PR00081">
    <property type="entry name" value="GDHRDH"/>
</dbReference>
<dbReference type="PRINTS" id="PR00080">
    <property type="entry name" value="SDRFAMILY"/>
</dbReference>
<dbReference type="InterPro" id="IPR036291">
    <property type="entry name" value="NAD(P)-bd_dom_sf"/>
</dbReference>